<dbReference type="RefSeq" id="WP_133245061.1">
    <property type="nucleotide sequence ID" value="NZ_CABMMC010000005.1"/>
</dbReference>
<proteinExistence type="predicted"/>
<feature type="domain" description="NodB homology" evidence="1">
    <location>
        <begin position="66"/>
        <end position="166"/>
    </location>
</feature>
<evidence type="ECO:0000259" key="1">
    <source>
        <dbReference type="Pfam" id="PF01522"/>
    </source>
</evidence>
<dbReference type="Gene3D" id="3.20.20.370">
    <property type="entry name" value="Glycoside hydrolase/deacetylase"/>
    <property type="match status" value="1"/>
</dbReference>
<protein>
    <recommendedName>
        <fullName evidence="1">NodB homology domain-containing protein</fullName>
    </recommendedName>
</protein>
<dbReference type="InterPro" id="IPR002509">
    <property type="entry name" value="NODB_dom"/>
</dbReference>
<dbReference type="GO" id="GO:0005975">
    <property type="term" value="P:carbohydrate metabolic process"/>
    <property type="evidence" value="ECO:0007669"/>
    <property type="project" value="InterPro"/>
</dbReference>
<dbReference type="CDD" id="cd10967">
    <property type="entry name" value="CE4_GLA_like_6s"/>
    <property type="match status" value="1"/>
</dbReference>
<dbReference type="GO" id="GO:0016810">
    <property type="term" value="F:hydrolase activity, acting on carbon-nitrogen (but not peptide) bonds"/>
    <property type="evidence" value="ECO:0007669"/>
    <property type="project" value="InterPro"/>
</dbReference>
<dbReference type="EMBL" id="QEKH01000006">
    <property type="protein sequence ID" value="PVY44562.1"/>
    <property type="molecule type" value="Genomic_DNA"/>
</dbReference>
<comment type="caution">
    <text evidence="2">The sequence shown here is derived from an EMBL/GenBank/DDBJ whole genome shotgun (WGS) entry which is preliminary data.</text>
</comment>
<gene>
    <name evidence="2" type="ORF">C8D82_10680</name>
</gene>
<reference evidence="2 3" key="1">
    <citation type="submission" date="2018-04" db="EMBL/GenBank/DDBJ databases">
        <title>Genomic Encyclopedia of Type Strains, Phase IV (KMG-IV): sequencing the most valuable type-strain genomes for metagenomic binning, comparative biology and taxonomic classification.</title>
        <authorList>
            <person name="Goeker M."/>
        </authorList>
    </citation>
    <scope>NUCLEOTIDE SEQUENCE [LARGE SCALE GENOMIC DNA]</scope>
    <source>
        <strain evidence="2 3">DSM 14823</strain>
    </source>
</reference>
<dbReference type="SUPFAM" id="SSF88713">
    <property type="entry name" value="Glycoside hydrolase/deacetylase"/>
    <property type="match status" value="1"/>
</dbReference>
<dbReference type="Proteomes" id="UP000245959">
    <property type="component" value="Unassembled WGS sequence"/>
</dbReference>
<accession>A0A2U1B7I5</accession>
<evidence type="ECO:0000313" key="3">
    <source>
        <dbReference type="Proteomes" id="UP000245959"/>
    </source>
</evidence>
<organism evidence="2 3">
    <name type="scientific">Victivallis vadensis</name>
    <dbReference type="NCBI Taxonomy" id="172901"/>
    <lineage>
        <taxon>Bacteria</taxon>
        <taxon>Pseudomonadati</taxon>
        <taxon>Lentisphaerota</taxon>
        <taxon>Lentisphaeria</taxon>
        <taxon>Victivallales</taxon>
        <taxon>Victivallaceae</taxon>
        <taxon>Victivallis</taxon>
    </lineage>
</organism>
<dbReference type="AlphaFoldDB" id="A0A2U1B7I5"/>
<name>A0A2U1B7I5_9BACT</name>
<evidence type="ECO:0000313" key="2">
    <source>
        <dbReference type="EMBL" id="PVY44562.1"/>
    </source>
</evidence>
<dbReference type="InterPro" id="IPR011330">
    <property type="entry name" value="Glyco_hydro/deAcase_b/a-brl"/>
</dbReference>
<dbReference type="GeneID" id="78294515"/>
<keyword evidence="3" id="KW-1185">Reference proteome</keyword>
<dbReference type="Pfam" id="PF01522">
    <property type="entry name" value="Polysacc_deac_1"/>
    <property type="match status" value="1"/>
</dbReference>
<sequence>MMNRICLSALLGLLTLGLFAGNPLGMPEYSQTLRVTFKTPEEARKAELKKLELPGGKKLAFSTRWDDTNNRHLKMAQTLAAQGYKGTFYLYDFLNEQSDRTVPAEILKLGSSLGSHTVDHQDLPGLLPAGIFYQILEQRIREEAAYDTCVTAFVLPYTSCSTRFRDHVPHLIGDILKRSGHFGGPEPWGDAAGRYGLGQNEWFGSFMFGINDRNPSPELFEKGVARGLKNLKTPDWKGGPHLTLGLHTWQSDDGFRVLDGILKQHGNNPDWWYCNENEYLAYRYQFFHTNIRKKSVDGSTAVFEITRIAAPELGHDIPLTVQTGGDAVSAMLNSRPLPVSTNGIFALPHDDNRKIPVAVELVRFTGATPAPARLTELSGTVQMAFREQENRIDFSLIPADPAGKFENVSLILRLPPAWKEGVRRMIPPSAAGKISTSFPLGVRDPRPGFRDGDYHFYLQADLLCNGVPKRLHAVMTIRRETGRTASPRDNALAVGPLPAGTFTPELLARLSMPSAPLNGFGAKSIEKWHPVLSGDRAAPSLSPVSADESWKPEAEEFRKKQKGEFAFALEFDSPAAEPYNLLLNLWNADQISAIYINGKPYKFKRPCPFVSVAGRNRVVLVYPVAKNRTPATQMVSVARGDNMFDHVKFLPVDNAR</sequence>
<dbReference type="OrthoDB" id="9814639at2"/>